<evidence type="ECO:0000256" key="11">
    <source>
        <dbReference type="ARBA" id="ARBA00022801"/>
    </source>
</evidence>
<dbReference type="SUPFAM" id="SSF142695">
    <property type="entry name" value="RibA-like"/>
    <property type="match status" value="1"/>
</dbReference>
<evidence type="ECO:0000256" key="7">
    <source>
        <dbReference type="ARBA" id="ARBA00022619"/>
    </source>
</evidence>
<feature type="domain" description="GTP cyclohydrolase II" evidence="16">
    <location>
        <begin position="239"/>
        <end position="397"/>
    </location>
</feature>
<comment type="catalytic activity">
    <reaction evidence="15">
        <text>GTP + 4 H2O = 2,5-diamino-6-hydroxy-4-(5-phosphoribosylamino)-pyrimidine + formate + 2 phosphate + 3 H(+)</text>
        <dbReference type="Rhea" id="RHEA:23704"/>
        <dbReference type="ChEBI" id="CHEBI:15377"/>
        <dbReference type="ChEBI" id="CHEBI:15378"/>
        <dbReference type="ChEBI" id="CHEBI:15740"/>
        <dbReference type="ChEBI" id="CHEBI:37565"/>
        <dbReference type="ChEBI" id="CHEBI:43474"/>
        <dbReference type="ChEBI" id="CHEBI:58614"/>
        <dbReference type="EC" id="3.5.4.25"/>
    </reaction>
</comment>
<dbReference type="GO" id="GO:0005829">
    <property type="term" value="C:cytosol"/>
    <property type="evidence" value="ECO:0007669"/>
    <property type="project" value="TreeGrafter"/>
</dbReference>
<dbReference type="GO" id="GO:0046872">
    <property type="term" value="F:metal ion binding"/>
    <property type="evidence" value="ECO:0007669"/>
    <property type="project" value="UniProtKB-KW"/>
</dbReference>
<dbReference type="GO" id="GO:0003935">
    <property type="term" value="F:GTP cyclohydrolase II activity"/>
    <property type="evidence" value="ECO:0007669"/>
    <property type="project" value="UniProtKB-EC"/>
</dbReference>
<evidence type="ECO:0000256" key="10">
    <source>
        <dbReference type="ARBA" id="ARBA00022741"/>
    </source>
</evidence>
<comment type="catalytic activity">
    <reaction evidence="14">
        <text>(2S)-2-hydroxy-3-oxobutyl phosphate + 5-amino-6-(D-ribitylamino)uracil = 6,7-dimethyl-8-(1-D-ribityl)lumazine + phosphate + 2 H2O + H(+)</text>
        <dbReference type="Rhea" id="RHEA:26152"/>
        <dbReference type="ChEBI" id="CHEBI:15377"/>
        <dbReference type="ChEBI" id="CHEBI:15378"/>
        <dbReference type="ChEBI" id="CHEBI:15934"/>
        <dbReference type="ChEBI" id="CHEBI:43474"/>
        <dbReference type="ChEBI" id="CHEBI:58201"/>
        <dbReference type="ChEBI" id="CHEBI:58830"/>
        <dbReference type="EC" id="2.5.1.78"/>
    </reaction>
</comment>
<comment type="cofactor">
    <cofactor evidence="1">
        <name>Zn(2+)</name>
        <dbReference type="ChEBI" id="CHEBI:29105"/>
    </cofactor>
</comment>
<evidence type="ECO:0000256" key="1">
    <source>
        <dbReference type="ARBA" id="ARBA00001947"/>
    </source>
</evidence>
<keyword evidence="11" id="KW-0378">Hydrolase</keyword>
<accession>L8H1N9</accession>
<keyword evidence="9" id="KW-0479">Metal-binding</keyword>
<dbReference type="GO" id="GO:0000906">
    <property type="term" value="F:6,7-dimethyl-8-ribityllumazine synthase activity"/>
    <property type="evidence" value="ECO:0007669"/>
    <property type="project" value="UniProtKB-EC"/>
</dbReference>
<keyword evidence="12" id="KW-0862">Zinc</keyword>
<dbReference type="RefSeq" id="XP_004340326.1">
    <property type="nucleotide sequence ID" value="XM_004340278.1"/>
</dbReference>
<dbReference type="SUPFAM" id="SSF52121">
    <property type="entry name" value="Lumazine synthase"/>
    <property type="match status" value="1"/>
</dbReference>
<dbReference type="Pfam" id="PF00925">
    <property type="entry name" value="GTP_cyclohydro2"/>
    <property type="match status" value="1"/>
</dbReference>
<evidence type="ECO:0000256" key="4">
    <source>
        <dbReference type="ARBA" id="ARBA00004917"/>
    </source>
</evidence>
<dbReference type="GeneID" id="14918946"/>
<dbReference type="EMBL" id="KB007960">
    <property type="protein sequence ID" value="ELR18306.1"/>
    <property type="molecule type" value="Genomic_DNA"/>
</dbReference>
<dbReference type="InterPro" id="IPR000926">
    <property type="entry name" value="RibA"/>
</dbReference>
<dbReference type="STRING" id="1257118.L8H1N9"/>
<evidence type="ECO:0000313" key="18">
    <source>
        <dbReference type="Proteomes" id="UP000011083"/>
    </source>
</evidence>
<dbReference type="GO" id="GO:0008686">
    <property type="term" value="F:3,4-dihydroxy-2-butanone-4-phosphate synthase activity"/>
    <property type="evidence" value="ECO:0007669"/>
    <property type="project" value="InterPro"/>
</dbReference>
<evidence type="ECO:0000256" key="3">
    <source>
        <dbReference type="ARBA" id="ARBA00004904"/>
    </source>
</evidence>
<keyword evidence="8" id="KW-0808">Transferase</keyword>
<protein>
    <submittedName>
        <fullName evidence="17">3,4dihydroxy-2-butanone-4-phosphate synthase</fullName>
    </submittedName>
</protein>
<keyword evidence="13" id="KW-0342">GTP-binding</keyword>
<dbReference type="PANTHER" id="PTHR21327:SF18">
    <property type="entry name" value="3,4-DIHYDROXY-2-BUTANONE 4-PHOSPHATE SYNTHASE"/>
    <property type="match status" value="1"/>
</dbReference>
<comment type="pathway">
    <text evidence="2">Cofactor biosynthesis; riboflavin biosynthesis; 5-amino-6-(D-ribitylamino)uracil from GTP: step 1/4.</text>
</comment>
<dbReference type="NCBIfam" id="TIGR00506">
    <property type="entry name" value="ribB"/>
    <property type="match status" value="1"/>
</dbReference>
<sequence length="660" mass="69875">MSEPTQISFSTIDEAVKALSEGGLVVVMDDEDRENEGDLLLAARHATPANVAFVLRHSTGILCAPMPAATADALDLPPMVDSNTCPKGTAFTVTVDVRDGTTTGVSAADRAATFRALADGSGATTADDFIRPGHVFPLRARPGGVRTRRGHTEAAVDLCELAGIYPPVGVIGEIMDKDSGEMKRLQGCYELARDHNLPIITVEQLVRYLDARDAAAAAQQSEEVRLVAECTVPIERSGAYLGEWQMKVYAGEKKGQHDEPHSHIIALVKGDVTADDGRAVLARVHSECFTGNTIGSMRCDCNDQLTEALKMVADAGRGVVLYVQGHEGRGIGLVNKIKAYKLQTEERLNTYEANTALGLPVDERSYETSRAIFAHLGIRTLRLITNNPSKIDALRGMVADSVPLLSPVNEHNAGYLKAKRDMEQQLSTLKRSTDSAGTHRQLKRSIKSILDEHPASGVAAAKESGVSAAVSAALLEEAQAFNAYAAAPSVALGAGCSIETSHITKEMPLTIPDHVDTTRLRVGIVRTLWNEGFVGPLTAGCKKGLAAAGVPEKNVVEVSVPGSFELPYAALSLAQSGKVDAVVALGVLIKGETAHFENISAACANGLMEAGLKTGVPVLYGVLNCYTTDQAKARCLAPSQLPMSLGLSAVRMAALKTNAL</sequence>
<dbReference type="NCBIfam" id="NF001591">
    <property type="entry name" value="PRK00393.1"/>
    <property type="match status" value="1"/>
</dbReference>
<evidence type="ECO:0000256" key="12">
    <source>
        <dbReference type="ARBA" id="ARBA00022833"/>
    </source>
</evidence>
<dbReference type="PANTHER" id="PTHR21327">
    <property type="entry name" value="GTP CYCLOHYDROLASE II-RELATED"/>
    <property type="match status" value="1"/>
</dbReference>
<dbReference type="GO" id="GO:0009349">
    <property type="term" value="C:riboflavin synthase complex"/>
    <property type="evidence" value="ECO:0007669"/>
    <property type="project" value="InterPro"/>
</dbReference>
<dbReference type="Pfam" id="PF00885">
    <property type="entry name" value="DMRL_synthase"/>
    <property type="match status" value="1"/>
</dbReference>
<dbReference type="Gene3D" id="3.90.870.10">
    <property type="entry name" value="DHBP synthase"/>
    <property type="match status" value="1"/>
</dbReference>
<evidence type="ECO:0000256" key="14">
    <source>
        <dbReference type="ARBA" id="ARBA00048785"/>
    </source>
</evidence>
<dbReference type="InterPro" id="IPR000422">
    <property type="entry name" value="DHBP_synthase_RibB"/>
</dbReference>
<organism evidence="17 18">
    <name type="scientific">Acanthamoeba castellanii (strain ATCC 30010 / Neff)</name>
    <dbReference type="NCBI Taxonomy" id="1257118"/>
    <lineage>
        <taxon>Eukaryota</taxon>
        <taxon>Amoebozoa</taxon>
        <taxon>Discosea</taxon>
        <taxon>Longamoebia</taxon>
        <taxon>Centramoebida</taxon>
        <taxon>Acanthamoebidae</taxon>
        <taxon>Acanthamoeba</taxon>
    </lineage>
</organism>
<evidence type="ECO:0000256" key="15">
    <source>
        <dbReference type="ARBA" id="ARBA00049295"/>
    </source>
</evidence>
<evidence type="ECO:0000256" key="5">
    <source>
        <dbReference type="ARBA" id="ARBA00005520"/>
    </source>
</evidence>
<evidence type="ECO:0000256" key="2">
    <source>
        <dbReference type="ARBA" id="ARBA00004853"/>
    </source>
</evidence>
<dbReference type="Gene3D" id="3.40.50.10990">
    <property type="entry name" value="GTP cyclohydrolase II"/>
    <property type="match status" value="1"/>
</dbReference>
<reference evidence="17 18" key="1">
    <citation type="journal article" date="2013" name="Genome Biol.">
        <title>Genome of Acanthamoeba castellanii highlights extensive lateral gene transfer and early evolution of tyrosine kinase signaling.</title>
        <authorList>
            <person name="Clarke M."/>
            <person name="Lohan A.J."/>
            <person name="Liu B."/>
            <person name="Lagkouvardos I."/>
            <person name="Roy S."/>
            <person name="Zafar N."/>
            <person name="Bertelli C."/>
            <person name="Schilde C."/>
            <person name="Kianianmomeni A."/>
            <person name="Burglin T.R."/>
            <person name="Frech C."/>
            <person name="Turcotte B."/>
            <person name="Kopec K.O."/>
            <person name="Synnott J.M."/>
            <person name="Choo C."/>
            <person name="Paponov I."/>
            <person name="Finkler A."/>
            <person name="Soon Heng Tan C."/>
            <person name="Hutchins A.P."/>
            <person name="Weinmeier T."/>
            <person name="Rattei T."/>
            <person name="Chu J.S."/>
            <person name="Gimenez G."/>
            <person name="Irimia M."/>
            <person name="Rigden D.J."/>
            <person name="Fitzpatrick D.A."/>
            <person name="Lorenzo-Morales J."/>
            <person name="Bateman A."/>
            <person name="Chiu C.H."/>
            <person name="Tang P."/>
            <person name="Hegemann P."/>
            <person name="Fromm H."/>
            <person name="Raoult D."/>
            <person name="Greub G."/>
            <person name="Miranda-Saavedra D."/>
            <person name="Chen N."/>
            <person name="Nash P."/>
            <person name="Ginger M.L."/>
            <person name="Horn M."/>
            <person name="Schaap P."/>
            <person name="Caler L."/>
            <person name="Loftus B."/>
        </authorList>
    </citation>
    <scope>NUCLEOTIDE SEQUENCE [LARGE SCALE GENOMIC DNA]</scope>
    <source>
        <strain evidence="17 18">Neff</strain>
    </source>
</reference>
<dbReference type="GO" id="GO:0005525">
    <property type="term" value="F:GTP binding"/>
    <property type="evidence" value="ECO:0007669"/>
    <property type="project" value="UniProtKB-KW"/>
</dbReference>
<proteinExistence type="inferred from homology"/>
<dbReference type="InterPro" id="IPR036144">
    <property type="entry name" value="RibA-like_sf"/>
</dbReference>
<dbReference type="CDD" id="cd00641">
    <property type="entry name" value="GTP_cyclohydro2"/>
    <property type="match status" value="1"/>
</dbReference>
<dbReference type="OMA" id="TSYCYKS"/>
<dbReference type="SUPFAM" id="SSF55821">
    <property type="entry name" value="YrdC/RibB"/>
    <property type="match status" value="1"/>
</dbReference>
<comment type="similarity">
    <text evidence="5">In the N-terminal section; belongs to the DHBP synthase family.</text>
</comment>
<dbReference type="VEuPathDB" id="AmoebaDB:ACA1_371310"/>
<dbReference type="Proteomes" id="UP000011083">
    <property type="component" value="Unassembled WGS sequence"/>
</dbReference>
<dbReference type="InterPro" id="IPR034964">
    <property type="entry name" value="LS"/>
</dbReference>
<comment type="similarity">
    <text evidence="6">Belongs to the DMRL synthase family.</text>
</comment>
<dbReference type="HAMAP" id="MF_00178">
    <property type="entry name" value="Lumazine_synth"/>
    <property type="match status" value="1"/>
</dbReference>
<keyword evidence="10" id="KW-0547">Nucleotide-binding</keyword>
<dbReference type="Gene3D" id="3.40.50.960">
    <property type="entry name" value="Lumazine/riboflavin synthase"/>
    <property type="match status" value="1"/>
</dbReference>
<dbReference type="OrthoDB" id="60371at2759"/>
<dbReference type="NCBIfam" id="TIGR00114">
    <property type="entry name" value="lumazine-synth"/>
    <property type="match status" value="1"/>
</dbReference>
<gene>
    <name evidence="17" type="ORF">ACA1_371310</name>
</gene>
<evidence type="ECO:0000256" key="13">
    <source>
        <dbReference type="ARBA" id="ARBA00023134"/>
    </source>
</evidence>
<dbReference type="KEGG" id="acan:ACA1_371310"/>
<dbReference type="GO" id="GO:0009231">
    <property type="term" value="P:riboflavin biosynthetic process"/>
    <property type="evidence" value="ECO:0007669"/>
    <property type="project" value="UniProtKB-UniPathway"/>
</dbReference>
<evidence type="ECO:0000313" key="17">
    <source>
        <dbReference type="EMBL" id="ELR18306.1"/>
    </source>
</evidence>
<name>L8H1N9_ACACF</name>
<evidence type="ECO:0000259" key="16">
    <source>
        <dbReference type="Pfam" id="PF00925"/>
    </source>
</evidence>
<evidence type="ECO:0000256" key="9">
    <source>
        <dbReference type="ARBA" id="ARBA00022723"/>
    </source>
</evidence>
<comment type="pathway">
    <text evidence="4">Cofactor biosynthesis; riboflavin biosynthesis; riboflavin from 2-hydroxy-3-oxobutyl phosphate and 5-amino-6-(D-ribitylamino)uracil: step 1/2.</text>
</comment>
<dbReference type="AlphaFoldDB" id="L8H1N9"/>
<dbReference type="InterPro" id="IPR017945">
    <property type="entry name" value="DHBP_synth_RibB-like_a/b_dom"/>
</dbReference>
<dbReference type="CDD" id="cd09209">
    <property type="entry name" value="Lumazine_synthase-I"/>
    <property type="match status" value="1"/>
</dbReference>
<comment type="pathway">
    <text evidence="3">Cofactor biosynthesis; riboflavin biosynthesis; 2-hydroxy-3-oxobutyl phosphate from D-ribulose 5-phosphate: step 1/1.</text>
</comment>
<dbReference type="UniPathway" id="UPA00275">
    <property type="reaction ID" value="UER00400"/>
</dbReference>
<dbReference type="InterPro" id="IPR036467">
    <property type="entry name" value="LS/RS_sf"/>
</dbReference>
<keyword evidence="7" id="KW-0686">Riboflavin biosynthesis</keyword>
<keyword evidence="18" id="KW-1185">Reference proteome</keyword>
<dbReference type="InterPro" id="IPR002180">
    <property type="entry name" value="LS/RS"/>
</dbReference>
<evidence type="ECO:0000256" key="8">
    <source>
        <dbReference type="ARBA" id="ARBA00022679"/>
    </source>
</evidence>
<evidence type="ECO:0000256" key="6">
    <source>
        <dbReference type="ARBA" id="ARBA00007424"/>
    </source>
</evidence>
<dbReference type="InterPro" id="IPR032677">
    <property type="entry name" value="GTP_cyclohydro_II"/>
</dbReference>
<dbReference type="Pfam" id="PF00926">
    <property type="entry name" value="DHBP_synthase"/>
    <property type="match status" value="1"/>
</dbReference>